<dbReference type="GO" id="GO:0005212">
    <property type="term" value="F:structural constituent of eye lens"/>
    <property type="evidence" value="ECO:0007669"/>
    <property type="project" value="UniProtKB-KW"/>
</dbReference>
<evidence type="ECO:0000256" key="2">
    <source>
        <dbReference type="ARBA" id="ARBA00009646"/>
    </source>
</evidence>
<dbReference type="Pfam" id="PF00030">
    <property type="entry name" value="Crystall"/>
    <property type="match status" value="3"/>
</dbReference>
<dbReference type="Proteomes" id="UP001356427">
    <property type="component" value="Unassembled WGS sequence"/>
</dbReference>
<keyword evidence="4" id="KW-0677">Repeat</keyword>
<dbReference type="InterPro" id="IPR001064">
    <property type="entry name" value="Beta/gamma_crystallin"/>
</dbReference>
<dbReference type="InterPro" id="IPR011024">
    <property type="entry name" value="G_crystallin-like"/>
</dbReference>
<feature type="domain" description="Beta/gamma crystallin 'Greek key'" evidence="6">
    <location>
        <begin position="69"/>
        <end position="107"/>
    </location>
</feature>
<comment type="function">
    <text evidence="1">Crystallins are the dominant structural components of the vertebrate eye lens.</text>
</comment>
<evidence type="ECO:0000259" key="6">
    <source>
        <dbReference type="PROSITE" id="PS50915"/>
    </source>
</evidence>
<evidence type="ECO:0000256" key="5">
    <source>
        <dbReference type="SAM" id="MobiDB-lite"/>
    </source>
</evidence>
<dbReference type="InterPro" id="IPR050252">
    <property type="entry name" value="Beta/Gamma-Crystallin"/>
</dbReference>
<name>A0AAN8KKR3_9TELE</name>
<dbReference type="PANTHER" id="PTHR11818">
    <property type="entry name" value="BETA/GAMMA CRYSTALLIN"/>
    <property type="match status" value="1"/>
</dbReference>
<dbReference type="PRINTS" id="PR01367">
    <property type="entry name" value="BGCRYSTALLIN"/>
</dbReference>
<dbReference type="GO" id="GO:0007601">
    <property type="term" value="P:visual perception"/>
    <property type="evidence" value="ECO:0007669"/>
    <property type="project" value="TreeGrafter"/>
</dbReference>
<feature type="region of interest" description="Disordered" evidence="5">
    <location>
        <begin position="1"/>
        <end position="53"/>
    </location>
</feature>
<dbReference type="PROSITE" id="PS50915">
    <property type="entry name" value="CRYSTALLIN_BETA_GAMMA"/>
    <property type="match status" value="6"/>
</dbReference>
<dbReference type="FunFam" id="2.60.20.10:FF:000001">
    <property type="entry name" value="Crystallin gamma S"/>
    <property type="match status" value="2"/>
</dbReference>
<dbReference type="Gene3D" id="2.60.20.10">
    <property type="entry name" value="Crystallins"/>
    <property type="match status" value="3"/>
</dbReference>
<feature type="compositionally biased region" description="Basic and acidic residues" evidence="5">
    <location>
        <begin position="40"/>
        <end position="49"/>
    </location>
</feature>
<organism evidence="7 8">
    <name type="scientific">Coregonus suidteri</name>
    <dbReference type="NCBI Taxonomy" id="861788"/>
    <lineage>
        <taxon>Eukaryota</taxon>
        <taxon>Metazoa</taxon>
        <taxon>Chordata</taxon>
        <taxon>Craniata</taxon>
        <taxon>Vertebrata</taxon>
        <taxon>Euteleostomi</taxon>
        <taxon>Actinopterygii</taxon>
        <taxon>Neopterygii</taxon>
        <taxon>Teleostei</taxon>
        <taxon>Protacanthopterygii</taxon>
        <taxon>Salmoniformes</taxon>
        <taxon>Salmonidae</taxon>
        <taxon>Coregoninae</taxon>
        <taxon>Coregonus</taxon>
    </lineage>
</organism>
<dbReference type="PANTHER" id="PTHR11818:SF107">
    <property type="entry name" value="CRYGMX PROTEIN"/>
    <property type="match status" value="1"/>
</dbReference>
<proteinExistence type="inferred from homology"/>
<dbReference type="FunFam" id="2.60.20.10:FF:000003">
    <property type="entry name" value="Crystallin gamma S"/>
    <property type="match status" value="1"/>
</dbReference>
<feature type="domain" description="Beta/gamma crystallin 'Greek key'" evidence="6">
    <location>
        <begin position="194"/>
        <end position="236"/>
    </location>
</feature>
<protein>
    <recommendedName>
        <fullName evidence="6">Beta/gamma crystallin 'Greek key' domain-containing protein</fullName>
    </recommendedName>
</protein>
<feature type="domain" description="Beta/gamma crystallin 'Greek key'" evidence="6">
    <location>
        <begin position="155"/>
        <end position="193"/>
    </location>
</feature>
<dbReference type="AlphaFoldDB" id="A0AAN8KKR3"/>
<accession>A0AAN8KKR3</accession>
<dbReference type="SMART" id="SM00247">
    <property type="entry name" value="XTALbg"/>
    <property type="match status" value="3"/>
</dbReference>
<dbReference type="GO" id="GO:0002088">
    <property type="term" value="P:lens development in camera-type eye"/>
    <property type="evidence" value="ECO:0007669"/>
    <property type="project" value="TreeGrafter"/>
</dbReference>
<evidence type="ECO:0000256" key="4">
    <source>
        <dbReference type="ARBA" id="ARBA00022737"/>
    </source>
</evidence>
<evidence type="ECO:0000313" key="7">
    <source>
        <dbReference type="EMBL" id="KAK6293348.1"/>
    </source>
</evidence>
<comment type="caution">
    <text evidence="7">The sequence shown here is derived from an EMBL/GenBank/DDBJ whole genome shotgun (WGS) entry which is preliminary data.</text>
</comment>
<keyword evidence="8" id="KW-1185">Reference proteome</keyword>
<gene>
    <name evidence="7" type="ORF">J4Q44_G00356740</name>
</gene>
<keyword evidence="3" id="KW-0273">Eye lens protein</keyword>
<feature type="domain" description="Beta/gamma crystallin 'Greek key'" evidence="6">
    <location>
        <begin position="283"/>
        <end position="325"/>
    </location>
</feature>
<evidence type="ECO:0000256" key="3">
    <source>
        <dbReference type="ARBA" id="ARBA00022613"/>
    </source>
</evidence>
<dbReference type="SUPFAM" id="SSF49695">
    <property type="entry name" value="gamma-Crystallin-like"/>
    <property type="match status" value="2"/>
</dbReference>
<evidence type="ECO:0000313" key="8">
    <source>
        <dbReference type="Proteomes" id="UP001356427"/>
    </source>
</evidence>
<comment type="similarity">
    <text evidence="2">Belongs to the beta/gamma-crystallin family.</text>
</comment>
<evidence type="ECO:0000256" key="1">
    <source>
        <dbReference type="ARBA" id="ARBA00003689"/>
    </source>
</evidence>
<reference evidence="7 8" key="1">
    <citation type="submission" date="2021-04" db="EMBL/GenBank/DDBJ databases">
        <authorList>
            <person name="De Guttry C."/>
            <person name="Zahm M."/>
            <person name="Klopp C."/>
            <person name="Cabau C."/>
            <person name="Louis A."/>
            <person name="Berthelot C."/>
            <person name="Parey E."/>
            <person name="Roest Crollius H."/>
            <person name="Montfort J."/>
            <person name="Robinson-Rechavi M."/>
            <person name="Bucao C."/>
            <person name="Bouchez O."/>
            <person name="Gislard M."/>
            <person name="Lluch J."/>
            <person name="Milhes M."/>
            <person name="Lampietro C."/>
            <person name="Lopez Roques C."/>
            <person name="Donnadieu C."/>
            <person name="Braasch I."/>
            <person name="Desvignes T."/>
            <person name="Postlethwait J."/>
            <person name="Bobe J."/>
            <person name="Wedekind C."/>
            <person name="Guiguen Y."/>
        </authorList>
    </citation>
    <scope>NUCLEOTIDE SEQUENCE [LARGE SCALE GENOMIC DNA]</scope>
    <source>
        <strain evidence="7">Cs_M1</strain>
        <tissue evidence="7">Blood</tissue>
    </source>
</reference>
<sequence length="332" mass="38691">MEPAKMDGTIPTDPGYPDGCQSDRETGMAPLVTLPEDGEAPTKRMKDDQNLPPVSGVEIQSNQLKSTNSWIIFYEGRNFEGRHYECSGDCADMHSRFSRCNSIRVDSGCWVAYEKPKYSGYQYMLTRGKYPDHHRWSGFNDCIRSCRIIPARLFVQIIFYEGRNFEGRHYECSGDCADMHSHFSRCNSIRVDSGCWVAYEKPKYSGYQYMLTRGKYPDHHRWSGFNDCIRSCRIIPAYNGNYRMKIFERSDFGGKMMELSDDCPNLQDRFHLRDISSCNVMEGYWILHEHPNYRGRQYFLRPGEYNKHSDWGSMNSTIGSVRRVTELKQTNQ</sequence>
<feature type="domain" description="Beta/gamma crystallin 'Greek key'" evidence="6">
    <location>
        <begin position="108"/>
        <end position="150"/>
    </location>
</feature>
<dbReference type="EMBL" id="JAGTTL010000036">
    <property type="protein sequence ID" value="KAK6293348.1"/>
    <property type="molecule type" value="Genomic_DNA"/>
</dbReference>
<feature type="domain" description="Beta/gamma crystallin 'Greek key'" evidence="6">
    <location>
        <begin position="242"/>
        <end position="282"/>
    </location>
</feature>